<keyword evidence="2" id="KW-1185">Reference proteome</keyword>
<proteinExistence type="predicted"/>
<accession>A0ACB7ZWY3</accession>
<evidence type="ECO:0000313" key="2">
    <source>
        <dbReference type="Proteomes" id="UP000790377"/>
    </source>
</evidence>
<dbReference type="Proteomes" id="UP000790377">
    <property type="component" value="Unassembled WGS sequence"/>
</dbReference>
<reference evidence="1" key="1">
    <citation type="journal article" date="2021" name="New Phytol.">
        <title>Evolutionary innovations through gain and loss of genes in the ectomycorrhizal Boletales.</title>
        <authorList>
            <person name="Wu G."/>
            <person name="Miyauchi S."/>
            <person name="Morin E."/>
            <person name="Kuo A."/>
            <person name="Drula E."/>
            <person name="Varga T."/>
            <person name="Kohler A."/>
            <person name="Feng B."/>
            <person name="Cao Y."/>
            <person name="Lipzen A."/>
            <person name="Daum C."/>
            <person name="Hundley H."/>
            <person name="Pangilinan J."/>
            <person name="Johnson J."/>
            <person name="Barry K."/>
            <person name="LaButti K."/>
            <person name="Ng V."/>
            <person name="Ahrendt S."/>
            <person name="Min B."/>
            <person name="Choi I.G."/>
            <person name="Park H."/>
            <person name="Plett J.M."/>
            <person name="Magnuson J."/>
            <person name="Spatafora J.W."/>
            <person name="Nagy L.G."/>
            <person name="Henrissat B."/>
            <person name="Grigoriev I.V."/>
            <person name="Yang Z.L."/>
            <person name="Xu J."/>
            <person name="Martin F.M."/>
        </authorList>
    </citation>
    <scope>NUCLEOTIDE SEQUENCE</scope>
    <source>
        <strain evidence="1">ATCC 28755</strain>
    </source>
</reference>
<gene>
    <name evidence="1" type="ORF">BJ138DRAFT_1118284</name>
</gene>
<evidence type="ECO:0000313" key="1">
    <source>
        <dbReference type="EMBL" id="KAH7905649.1"/>
    </source>
</evidence>
<comment type="caution">
    <text evidence="1">The sequence shown here is derived from an EMBL/GenBank/DDBJ whole genome shotgun (WGS) entry which is preliminary data.</text>
</comment>
<protein>
    <submittedName>
        <fullName evidence="1">Uncharacterized protein</fullName>
    </submittedName>
</protein>
<name>A0ACB7ZWY3_9AGAM</name>
<sequence>MPGPCFIPPPTTPPTTTMFLSFGLNKVVKIFRGHRGAVASINSLPVETLSEIFLFTVLGDPSTDRCAKTLKSCTWVCRRWRQVALDDSRLWGLAINPEDSRDWMKEMLLRSKNTPFRIDFYHRSLELELPSPRCEVTTQNVLLAMQSMHRVSHFRIAAPSRLCLQLLSKLTQSLPTLSLIHVTNSDQRHFFRDDPAPHLPAGFFMLDAPELDAFSITDWNFNWDLFKFASLTQLHVVFSDTHRASRPTFQQLSLVLAKLPLLTAVSLMNILPANVPVVTSPRISLQYLERLGLEGRVQECTDFLNILEHPAYTAIHLICHDTPFPFSAHTPIVSIIRDRFSDHQPRAVSLDFGPYYFYLQASSDESDEVGTVQEAIRLEFQWDLFPETQTPDSVDFLPLALVLPSGDVDVLCITGHSGLTISTSMWNVLLSQFKEIEALELCGVPLLGLLPLLLAATHGFLPRLKTINALLASSDDQAIINRFINDRRKAIVKRFIEERRDSDYEEGEEGGGAMMEPWW</sequence>
<organism evidence="1 2">
    <name type="scientific">Hygrophoropsis aurantiaca</name>
    <dbReference type="NCBI Taxonomy" id="72124"/>
    <lineage>
        <taxon>Eukaryota</taxon>
        <taxon>Fungi</taxon>
        <taxon>Dikarya</taxon>
        <taxon>Basidiomycota</taxon>
        <taxon>Agaricomycotina</taxon>
        <taxon>Agaricomycetes</taxon>
        <taxon>Agaricomycetidae</taxon>
        <taxon>Boletales</taxon>
        <taxon>Coniophorineae</taxon>
        <taxon>Hygrophoropsidaceae</taxon>
        <taxon>Hygrophoropsis</taxon>
    </lineage>
</organism>
<dbReference type="EMBL" id="MU268149">
    <property type="protein sequence ID" value="KAH7905649.1"/>
    <property type="molecule type" value="Genomic_DNA"/>
</dbReference>